<dbReference type="OrthoDB" id="9774608at2"/>
<organism evidence="8 9">
    <name type="scientific">Rubellimicrobium mesophilum DSM 19309</name>
    <dbReference type="NCBI Taxonomy" id="442562"/>
    <lineage>
        <taxon>Bacteria</taxon>
        <taxon>Pseudomonadati</taxon>
        <taxon>Pseudomonadota</taxon>
        <taxon>Alphaproteobacteria</taxon>
        <taxon>Rhodobacterales</taxon>
        <taxon>Roseobacteraceae</taxon>
        <taxon>Rubellimicrobium</taxon>
    </lineage>
</organism>
<dbReference type="NCBIfam" id="NF033581">
    <property type="entry name" value="transpos_IS5_4"/>
    <property type="match status" value="1"/>
</dbReference>
<evidence type="ECO:0000256" key="1">
    <source>
        <dbReference type="ARBA" id="ARBA00003544"/>
    </source>
</evidence>
<evidence type="ECO:0000259" key="7">
    <source>
        <dbReference type="Pfam" id="PF05598"/>
    </source>
</evidence>
<keyword evidence="3" id="KW-0815">Transposition</keyword>
<reference evidence="8 9" key="1">
    <citation type="submission" date="2013-02" db="EMBL/GenBank/DDBJ databases">
        <authorList>
            <person name="Fiebig A."/>
            <person name="Goeker M."/>
            <person name="Klenk H.-P.P."/>
        </authorList>
    </citation>
    <scope>NUCLEOTIDE SEQUENCE [LARGE SCALE GENOMIC DNA]</scope>
    <source>
        <strain evidence="8 9">DSM 19309</strain>
    </source>
</reference>
<evidence type="ECO:0000313" key="8">
    <source>
        <dbReference type="EMBL" id="EYD75121.1"/>
    </source>
</evidence>
<dbReference type="PANTHER" id="PTHR35604:SF2">
    <property type="entry name" value="TRANSPOSASE INSH FOR INSERTION SEQUENCE ELEMENT IS5A-RELATED"/>
    <property type="match status" value="1"/>
</dbReference>
<dbReference type="Pfam" id="PF05598">
    <property type="entry name" value="DUF772"/>
    <property type="match status" value="1"/>
</dbReference>
<evidence type="ECO:0000256" key="2">
    <source>
        <dbReference type="ARBA" id="ARBA00010075"/>
    </source>
</evidence>
<name>A0A017HL97_9RHOB</name>
<feature type="domain" description="Transposase InsH N-terminal" evidence="7">
    <location>
        <begin position="23"/>
        <end position="108"/>
    </location>
</feature>
<dbReference type="Pfam" id="PF01609">
    <property type="entry name" value="DDE_Tnp_1"/>
    <property type="match status" value="1"/>
</dbReference>
<dbReference type="EMBL" id="AOSK01000091">
    <property type="protein sequence ID" value="EYD75121.1"/>
    <property type="molecule type" value="Genomic_DNA"/>
</dbReference>
<comment type="function">
    <text evidence="1">Involved in the transposition of the insertion sequence IS5.</text>
</comment>
<keyword evidence="5" id="KW-0233">DNA recombination</keyword>
<dbReference type="GO" id="GO:0003677">
    <property type="term" value="F:DNA binding"/>
    <property type="evidence" value="ECO:0007669"/>
    <property type="project" value="UniProtKB-KW"/>
</dbReference>
<keyword evidence="9" id="KW-1185">Reference proteome</keyword>
<comment type="similarity">
    <text evidence="2">Belongs to the transposase 11 family.</text>
</comment>
<proteinExistence type="inferred from homology"/>
<evidence type="ECO:0000259" key="6">
    <source>
        <dbReference type="Pfam" id="PF01609"/>
    </source>
</evidence>
<sequence>MARRRIGQDQLRREADRGRRSGSLDEIASLIDWAEIDRHLAPIYAAPKGEQAWPPLALFKALLLAVWHDLSDVKLAEALDDRASFRQFCGFAQHEPTPERTAFVRLRRELVARSLDRVLFEAVTCQLDDKGVVVRTGTLIDATIIASNSKDKDGEARWVKHRGRAAVHGYKAHVAADAKGGIVRSLEVTPANINDGRMLGAVLPESPGDVYADLAYASTANEQEIRAAGGRPHLPGRGVWAVAGDAAALARLEAWNAQVGRIRRCIEKIFGTWKRCYGLRRMRWRGLAKAALQVRLTATAYNLRRAVALVRAALA</sequence>
<dbReference type="InterPro" id="IPR002559">
    <property type="entry name" value="Transposase_11"/>
</dbReference>
<evidence type="ECO:0000256" key="3">
    <source>
        <dbReference type="ARBA" id="ARBA00022578"/>
    </source>
</evidence>
<dbReference type="Proteomes" id="UP000019666">
    <property type="component" value="Unassembled WGS sequence"/>
</dbReference>
<accession>A0A017HL97</accession>
<dbReference type="HOGENOM" id="CLU_049873_1_1_5"/>
<evidence type="ECO:0000256" key="4">
    <source>
        <dbReference type="ARBA" id="ARBA00023125"/>
    </source>
</evidence>
<dbReference type="GO" id="GO:0004803">
    <property type="term" value="F:transposase activity"/>
    <property type="evidence" value="ECO:0007669"/>
    <property type="project" value="InterPro"/>
</dbReference>
<dbReference type="InterPro" id="IPR008490">
    <property type="entry name" value="Transposase_InsH_N"/>
</dbReference>
<gene>
    <name evidence="8" type="ORF">Rumeso_03217</name>
</gene>
<dbReference type="PANTHER" id="PTHR35604">
    <property type="entry name" value="TRANSPOSASE INSH FOR INSERTION SEQUENCE ELEMENT IS5A-RELATED"/>
    <property type="match status" value="1"/>
</dbReference>
<protein>
    <submittedName>
        <fullName evidence="8">Mobile element protein</fullName>
    </submittedName>
</protein>
<dbReference type="AlphaFoldDB" id="A0A017HL97"/>
<dbReference type="RefSeq" id="WP_037278005.1">
    <property type="nucleotide sequence ID" value="NZ_KK088553.1"/>
</dbReference>
<dbReference type="InterPro" id="IPR047959">
    <property type="entry name" value="Transpos_IS5"/>
</dbReference>
<comment type="caution">
    <text evidence="8">The sequence shown here is derived from an EMBL/GenBank/DDBJ whole genome shotgun (WGS) entry which is preliminary data.</text>
</comment>
<evidence type="ECO:0000256" key="5">
    <source>
        <dbReference type="ARBA" id="ARBA00023172"/>
    </source>
</evidence>
<dbReference type="GO" id="GO:0006313">
    <property type="term" value="P:DNA transposition"/>
    <property type="evidence" value="ECO:0007669"/>
    <property type="project" value="InterPro"/>
</dbReference>
<keyword evidence="4" id="KW-0238">DNA-binding</keyword>
<dbReference type="STRING" id="442562.Rumeso_03217"/>
<evidence type="ECO:0000313" key="9">
    <source>
        <dbReference type="Proteomes" id="UP000019666"/>
    </source>
</evidence>
<feature type="domain" description="Transposase IS4-like" evidence="6">
    <location>
        <begin position="136"/>
        <end position="303"/>
    </location>
</feature>
<dbReference type="PATRIC" id="fig|442562.3.peg.3163"/>